<dbReference type="SUPFAM" id="SSF52949">
    <property type="entry name" value="Macro domain-like"/>
    <property type="match status" value="1"/>
</dbReference>
<reference evidence="8 9" key="1">
    <citation type="submission" date="2016-10" db="EMBL/GenBank/DDBJ databases">
        <authorList>
            <person name="Varghese N."/>
            <person name="Submissions S."/>
        </authorList>
    </citation>
    <scope>NUCLEOTIDE SEQUENCE [LARGE SCALE GENOMIC DNA]</scope>
    <source>
        <strain evidence="8 9">DSM 17997</strain>
    </source>
</reference>
<evidence type="ECO:0000256" key="5">
    <source>
        <dbReference type="ARBA" id="ARBA00023211"/>
    </source>
</evidence>
<evidence type="ECO:0000256" key="4">
    <source>
        <dbReference type="ARBA" id="ARBA00022801"/>
    </source>
</evidence>
<gene>
    <name evidence="8" type="ORF">SAMN05444412_12618</name>
</gene>
<dbReference type="InterPro" id="IPR000819">
    <property type="entry name" value="Peptidase_M17_C"/>
</dbReference>
<comment type="caution">
    <text evidence="8">The sequence shown here is derived from an EMBL/GenBank/DDBJ whole genome shotgun (WGS) entry which is preliminary data.</text>
</comment>
<dbReference type="PANTHER" id="PTHR11963">
    <property type="entry name" value="LEUCINE AMINOPEPTIDASE-RELATED"/>
    <property type="match status" value="1"/>
</dbReference>
<proteinExistence type="inferred from homology"/>
<protein>
    <submittedName>
        <fullName evidence="8">Leucyl aminopeptidase</fullName>
    </submittedName>
</protein>
<dbReference type="Gene3D" id="3.40.630.10">
    <property type="entry name" value="Zn peptidases"/>
    <property type="match status" value="1"/>
</dbReference>
<keyword evidence="3" id="KW-0645">Protease</keyword>
<sequence>MPVPFDLLFTPFQKNMKISIDRLPQNHKGLILLPFEESESLRYPTDFQNLKISSVLFSGKKDTQFLLEDSASERTYLLIGLGKNPDYKTIQTAFRRLTAKQSRLFEKGALLAIQEEMKDSFLEAAVSGLYLGTYRLGHFKKTEEPKLDWENVSLRISSSSEDAEKIAERASKIANAQLQVFNLVDLPSNTVTPEYLSDWARNAGKTFGFEVKVLGRAEAKEQHLDAFLAVSQGSHREPQFIIAQYNPENPKKHIGLVGKGVTFDTGGLNIKTAGMVHMKCDMGGAAAVLGAMQAIADLKLPVKVTAIVPCVENSVDNQAFLPSDVIGSYAGKTIEIIDTDAEGRLILADGLSYLIKNHQPDTVIDLATLTGSTVGTFGYECAALFTNDIDLSQNLQKSGESIGERVWPLPLWDVYQPEIESEIADLKNYHGKPFAGAIVAAKFLEAFTENHGSWAHIDIAGTAFGDSEFAKTKHATGFGMHLLLNLLEKI</sequence>
<evidence type="ECO:0000313" key="8">
    <source>
        <dbReference type="EMBL" id="SDZ56667.1"/>
    </source>
</evidence>
<comment type="similarity">
    <text evidence="1">Belongs to the peptidase M17 family.</text>
</comment>
<evidence type="ECO:0000313" key="9">
    <source>
        <dbReference type="Proteomes" id="UP000199663"/>
    </source>
</evidence>
<feature type="domain" description="Cytosol aminopeptidase" evidence="6">
    <location>
        <begin position="182"/>
        <end position="483"/>
    </location>
</feature>
<dbReference type="InterPro" id="IPR011356">
    <property type="entry name" value="Leucine_aapep/pepB"/>
</dbReference>
<organism evidence="8 9">
    <name type="scientific">Rhodonellum ikkaensis</name>
    <dbReference type="NCBI Taxonomy" id="336829"/>
    <lineage>
        <taxon>Bacteria</taxon>
        <taxon>Pseudomonadati</taxon>
        <taxon>Bacteroidota</taxon>
        <taxon>Cytophagia</taxon>
        <taxon>Cytophagales</taxon>
        <taxon>Cytophagaceae</taxon>
        <taxon>Rhodonellum</taxon>
    </lineage>
</organism>
<evidence type="ECO:0000256" key="3">
    <source>
        <dbReference type="ARBA" id="ARBA00022670"/>
    </source>
</evidence>
<keyword evidence="4" id="KW-0378">Hydrolase</keyword>
<dbReference type="Gene3D" id="3.40.220.10">
    <property type="entry name" value="Leucine Aminopeptidase, subunit E, domain 1"/>
    <property type="match status" value="1"/>
</dbReference>
<accession>A0A1H3U2Z3</accession>
<evidence type="ECO:0000256" key="2">
    <source>
        <dbReference type="ARBA" id="ARBA00022438"/>
    </source>
</evidence>
<dbReference type="CDD" id="cd00433">
    <property type="entry name" value="Peptidase_M17"/>
    <property type="match status" value="1"/>
</dbReference>
<keyword evidence="9" id="KW-1185">Reference proteome</keyword>
<dbReference type="Pfam" id="PF02789">
    <property type="entry name" value="Peptidase_M17_N"/>
    <property type="match status" value="1"/>
</dbReference>
<dbReference type="EMBL" id="FNQC01000026">
    <property type="protein sequence ID" value="SDZ56667.1"/>
    <property type="molecule type" value="Genomic_DNA"/>
</dbReference>
<name>A0A1H3U2Z3_9BACT</name>
<evidence type="ECO:0000256" key="1">
    <source>
        <dbReference type="ARBA" id="ARBA00009528"/>
    </source>
</evidence>
<dbReference type="SUPFAM" id="SSF53187">
    <property type="entry name" value="Zn-dependent exopeptidases"/>
    <property type="match status" value="1"/>
</dbReference>
<dbReference type="InterPro" id="IPR008283">
    <property type="entry name" value="Peptidase_M17_N"/>
</dbReference>
<keyword evidence="2 8" id="KW-0031">Aminopeptidase</keyword>
<dbReference type="InterPro" id="IPR043472">
    <property type="entry name" value="Macro_dom-like"/>
</dbReference>
<dbReference type="PANTHER" id="PTHR11963:SF23">
    <property type="entry name" value="CYTOSOL AMINOPEPTIDASE"/>
    <property type="match status" value="1"/>
</dbReference>
<dbReference type="Pfam" id="PF00883">
    <property type="entry name" value="Peptidase_M17"/>
    <property type="match status" value="1"/>
</dbReference>
<dbReference type="Proteomes" id="UP000199663">
    <property type="component" value="Unassembled WGS sequence"/>
</dbReference>
<dbReference type="GO" id="GO:0004177">
    <property type="term" value="F:aminopeptidase activity"/>
    <property type="evidence" value="ECO:0007669"/>
    <property type="project" value="UniProtKB-KW"/>
</dbReference>
<evidence type="ECO:0000259" key="6">
    <source>
        <dbReference type="Pfam" id="PF00883"/>
    </source>
</evidence>
<evidence type="ECO:0000259" key="7">
    <source>
        <dbReference type="Pfam" id="PF02789"/>
    </source>
</evidence>
<dbReference type="PRINTS" id="PR00481">
    <property type="entry name" value="LAMNOPPTDASE"/>
</dbReference>
<feature type="domain" description="Peptidase M17 leucyl aminopeptidase N-terminal" evidence="7">
    <location>
        <begin position="57"/>
        <end position="141"/>
    </location>
</feature>
<keyword evidence="5" id="KW-0464">Manganese</keyword>